<accession>A0A9Q0J434</accession>
<evidence type="ECO:0000313" key="2">
    <source>
        <dbReference type="EMBL" id="KAJ4826950.1"/>
    </source>
</evidence>
<organism evidence="2 3">
    <name type="scientific">Turnera subulata</name>
    <dbReference type="NCBI Taxonomy" id="218843"/>
    <lineage>
        <taxon>Eukaryota</taxon>
        <taxon>Viridiplantae</taxon>
        <taxon>Streptophyta</taxon>
        <taxon>Embryophyta</taxon>
        <taxon>Tracheophyta</taxon>
        <taxon>Spermatophyta</taxon>
        <taxon>Magnoliopsida</taxon>
        <taxon>eudicotyledons</taxon>
        <taxon>Gunneridae</taxon>
        <taxon>Pentapetalae</taxon>
        <taxon>rosids</taxon>
        <taxon>fabids</taxon>
        <taxon>Malpighiales</taxon>
        <taxon>Passifloraceae</taxon>
        <taxon>Turnera</taxon>
    </lineage>
</organism>
<dbReference type="Proteomes" id="UP001141552">
    <property type="component" value="Unassembled WGS sequence"/>
</dbReference>
<dbReference type="EMBL" id="JAKUCV010006535">
    <property type="protein sequence ID" value="KAJ4826950.1"/>
    <property type="molecule type" value="Genomic_DNA"/>
</dbReference>
<dbReference type="InterPro" id="IPR025558">
    <property type="entry name" value="DUF4283"/>
</dbReference>
<protein>
    <recommendedName>
        <fullName evidence="1">DUF4283 domain-containing protein</fullName>
    </recommendedName>
</protein>
<dbReference type="PANTHER" id="PTHR31286">
    <property type="entry name" value="GLYCINE-RICH CELL WALL STRUCTURAL PROTEIN 1.8-LIKE"/>
    <property type="match status" value="1"/>
</dbReference>
<reference evidence="2" key="2">
    <citation type="journal article" date="2023" name="Plants (Basel)">
        <title>Annotation of the Turnera subulata (Passifloraceae) Draft Genome Reveals the S-Locus Evolved after the Divergence of Turneroideae from Passifloroideae in a Stepwise Manner.</title>
        <authorList>
            <person name="Henning P.M."/>
            <person name="Roalson E.H."/>
            <person name="Mir W."/>
            <person name="McCubbin A.G."/>
            <person name="Shore J.S."/>
        </authorList>
    </citation>
    <scope>NUCLEOTIDE SEQUENCE</scope>
    <source>
        <strain evidence="2">F60SS</strain>
    </source>
</reference>
<dbReference type="InterPro" id="IPR040256">
    <property type="entry name" value="At4g02000-like"/>
</dbReference>
<reference evidence="2" key="1">
    <citation type="submission" date="2022-02" db="EMBL/GenBank/DDBJ databases">
        <authorList>
            <person name="Henning P.M."/>
            <person name="McCubbin A.G."/>
            <person name="Shore J.S."/>
        </authorList>
    </citation>
    <scope>NUCLEOTIDE SEQUENCE</scope>
    <source>
        <strain evidence="2">F60SS</strain>
        <tissue evidence="2">Leaves</tissue>
    </source>
</reference>
<evidence type="ECO:0000313" key="3">
    <source>
        <dbReference type="Proteomes" id="UP001141552"/>
    </source>
</evidence>
<dbReference type="OrthoDB" id="1751344at2759"/>
<name>A0A9Q0J434_9ROSI</name>
<dbReference type="PANTHER" id="PTHR31286:SF165">
    <property type="entry name" value="DUF4283 DOMAIN-CONTAINING PROTEIN"/>
    <property type="match status" value="1"/>
</dbReference>
<dbReference type="Pfam" id="PF14111">
    <property type="entry name" value="DUF4283"/>
    <property type="match status" value="1"/>
</dbReference>
<gene>
    <name evidence="2" type="ORF">Tsubulata_043713</name>
</gene>
<comment type="caution">
    <text evidence="2">The sequence shown here is derived from an EMBL/GenBank/DDBJ whole genome shotgun (WGS) entry which is preliminary data.</text>
</comment>
<proteinExistence type="predicted"/>
<dbReference type="AlphaFoldDB" id="A0A9Q0J434"/>
<keyword evidence="3" id="KW-1185">Reference proteome</keyword>
<feature type="domain" description="DUF4283" evidence="1">
    <location>
        <begin position="153"/>
        <end position="234"/>
    </location>
</feature>
<sequence>MDSGGPIRLSSTSLPLVDSNGAPRVKYALTMDLIDMLFKAGNQLQRNSKGKNLSASVLIPVISNSTSSTNDARDLGIRVGKLGVHQVDIVSKPQLSKLNSISDPSNSVSPSWADVAKSGINTTVHPLQFVTPVFYKDSNAVTFPPALLEIGRKKFSLCLIGQFMGRAPKIGLISVMATKLWGKQGSILVSPYKARLFLFRFPTESSLSRALCGGPWYIGGVPLFLRQWSQNIGPVDFTASAMPMWVQLQNVPFELLTSEGLSYLANALGKPLHMNQDFSTLFSKRAIVCVEVDYSKPLLYELPIVIDGNMQTIGVSYS</sequence>
<evidence type="ECO:0000259" key="1">
    <source>
        <dbReference type="Pfam" id="PF14111"/>
    </source>
</evidence>